<dbReference type="PANTHER" id="PTHR43433:SF5">
    <property type="entry name" value="AB HYDROLASE-1 DOMAIN-CONTAINING PROTEIN"/>
    <property type="match status" value="1"/>
</dbReference>
<gene>
    <name evidence="3" type="ORF">SAMN05660772_01295</name>
</gene>
<dbReference type="Pfam" id="PF00561">
    <property type="entry name" value="Abhydrolase_1"/>
    <property type="match status" value="1"/>
</dbReference>
<dbReference type="SUPFAM" id="SSF53474">
    <property type="entry name" value="alpha/beta-Hydrolases"/>
    <property type="match status" value="1"/>
</dbReference>
<reference evidence="4" key="1">
    <citation type="submission" date="2017-04" db="EMBL/GenBank/DDBJ databases">
        <authorList>
            <person name="Varghese N."/>
            <person name="Submissions S."/>
        </authorList>
    </citation>
    <scope>NUCLEOTIDE SEQUENCE [LARGE SCALE GENOMIC DNA]</scope>
    <source>
        <strain evidence="4">DSM 23072</strain>
    </source>
</reference>
<dbReference type="STRING" id="1122938.SAMN05660772_01295"/>
<name>A0A1W1V6P5_9PAST</name>
<dbReference type="EMBL" id="FWWV01000057">
    <property type="protein sequence ID" value="SMB89119.1"/>
    <property type="molecule type" value="Genomic_DNA"/>
</dbReference>
<dbReference type="InterPro" id="IPR000073">
    <property type="entry name" value="AB_hydrolase_1"/>
</dbReference>
<keyword evidence="4" id="KW-1185">Reference proteome</keyword>
<dbReference type="Gene3D" id="3.40.50.1820">
    <property type="entry name" value="alpha/beta hydrolase"/>
    <property type="match status" value="1"/>
</dbReference>
<dbReference type="PANTHER" id="PTHR43433">
    <property type="entry name" value="HYDROLASE, ALPHA/BETA FOLD FAMILY PROTEIN"/>
    <property type="match status" value="1"/>
</dbReference>
<feature type="signal peptide" evidence="1">
    <location>
        <begin position="1"/>
        <end position="19"/>
    </location>
</feature>
<keyword evidence="1" id="KW-0732">Signal</keyword>
<dbReference type="AlphaFoldDB" id="A0A1W1V6P5"/>
<evidence type="ECO:0000259" key="2">
    <source>
        <dbReference type="Pfam" id="PF00561"/>
    </source>
</evidence>
<proteinExistence type="predicted"/>
<dbReference type="RefSeq" id="WP_084257916.1">
    <property type="nucleotide sequence ID" value="NZ_FWWV01000057.1"/>
</dbReference>
<evidence type="ECO:0000313" key="4">
    <source>
        <dbReference type="Proteomes" id="UP000192408"/>
    </source>
</evidence>
<dbReference type="GO" id="GO:0046503">
    <property type="term" value="P:glycerolipid catabolic process"/>
    <property type="evidence" value="ECO:0007669"/>
    <property type="project" value="TreeGrafter"/>
</dbReference>
<feature type="domain" description="AB hydrolase-1" evidence="2">
    <location>
        <begin position="76"/>
        <end position="204"/>
    </location>
</feature>
<evidence type="ECO:0000256" key="1">
    <source>
        <dbReference type="SAM" id="SignalP"/>
    </source>
</evidence>
<accession>A0A1W1V6P5</accession>
<dbReference type="Proteomes" id="UP000192408">
    <property type="component" value="Unassembled WGS sequence"/>
</dbReference>
<dbReference type="InterPro" id="IPR050471">
    <property type="entry name" value="AB_hydrolase"/>
</dbReference>
<organism evidence="3 4">
    <name type="scientific">Pasteurella testudinis DSM 23072</name>
    <dbReference type="NCBI Taxonomy" id="1122938"/>
    <lineage>
        <taxon>Bacteria</taxon>
        <taxon>Pseudomonadati</taxon>
        <taxon>Pseudomonadota</taxon>
        <taxon>Gammaproteobacteria</taxon>
        <taxon>Pasteurellales</taxon>
        <taxon>Pasteurellaceae</taxon>
        <taxon>Pasteurella</taxon>
    </lineage>
</organism>
<dbReference type="GO" id="GO:0004806">
    <property type="term" value="F:triacylglycerol lipase activity"/>
    <property type="evidence" value="ECO:0007669"/>
    <property type="project" value="TreeGrafter"/>
</dbReference>
<evidence type="ECO:0000313" key="3">
    <source>
        <dbReference type="EMBL" id="SMB89119.1"/>
    </source>
</evidence>
<sequence>MNKIFALLTALLAVGTLHAADIQPDVVKPNQVLRYFGQQPNGYVSQIPYGNNSRTGHYVQSGDAKIYYEVYGKGEPIVLLHGGVVGSMAEMGEFADKLKATRQVVLVNTRGHGKSDIGSAAPSYRQKAQDLQAVLSALKIAKTDIIGFSDGAYTGYQFAADYPQAVGKLVAIGAGEWKQGFVQGGQKDRNAPFTAIEALDPNYWQQQAAIRPQTEQTATWFKQANRQYDQTVVGKELFVKIHAPVLVLAGEDDANAPLDSVIAAYKMLPNADLAIIPNAPHPVAQINFAAVWTLVEPFLNQ</sequence>
<protein>
    <submittedName>
        <fullName evidence="3">Pimeloyl-ACP methyl ester carboxylesterase</fullName>
    </submittedName>
</protein>
<dbReference type="InterPro" id="IPR029058">
    <property type="entry name" value="AB_hydrolase_fold"/>
</dbReference>
<feature type="chain" id="PRO_5012167361" evidence="1">
    <location>
        <begin position="20"/>
        <end position="301"/>
    </location>
</feature>